<keyword evidence="10" id="KW-1185">Reference proteome</keyword>
<dbReference type="InterPro" id="IPR006158">
    <property type="entry name" value="Cobalamin-bd"/>
</dbReference>
<evidence type="ECO:0000256" key="6">
    <source>
        <dbReference type="SAM" id="MobiDB-lite"/>
    </source>
</evidence>
<evidence type="ECO:0000256" key="5">
    <source>
        <dbReference type="ARBA" id="ARBA00023014"/>
    </source>
</evidence>
<evidence type="ECO:0000259" key="8">
    <source>
        <dbReference type="PROSITE" id="PS51918"/>
    </source>
</evidence>
<organism evidence="9 10">
    <name type="scientific">Candidatus Protofrankia datiscae</name>
    <dbReference type="NCBI Taxonomy" id="2716812"/>
    <lineage>
        <taxon>Bacteria</taxon>
        <taxon>Bacillati</taxon>
        <taxon>Actinomycetota</taxon>
        <taxon>Actinomycetes</taxon>
        <taxon>Frankiales</taxon>
        <taxon>Frankiaceae</taxon>
        <taxon>Protofrankia</taxon>
    </lineage>
</organism>
<comment type="cofactor">
    <cofactor evidence="1">
        <name>[4Fe-4S] cluster</name>
        <dbReference type="ChEBI" id="CHEBI:49883"/>
    </cofactor>
</comment>
<proteinExistence type="predicted"/>
<keyword evidence="4" id="KW-0408">Iron</keyword>
<dbReference type="STRING" id="656024.FsymDg_1859"/>
<keyword evidence="3" id="KW-0479">Metal-binding</keyword>
<evidence type="ECO:0000256" key="4">
    <source>
        <dbReference type="ARBA" id="ARBA00023004"/>
    </source>
</evidence>
<reference evidence="9 10" key="1">
    <citation type="submission" date="2011-05" db="EMBL/GenBank/DDBJ databases">
        <title>Complete sequence of chromosome of Frankia symbiont of Datisca glomerata.</title>
        <authorList>
            <consortium name="US DOE Joint Genome Institute"/>
            <person name="Lucas S."/>
            <person name="Han J."/>
            <person name="Lapidus A."/>
            <person name="Cheng J.-F."/>
            <person name="Goodwin L."/>
            <person name="Pitluck S."/>
            <person name="Peters L."/>
            <person name="Mikhailova N."/>
            <person name="Chertkov O."/>
            <person name="Teshima H."/>
            <person name="Han C."/>
            <person name="Tapia R."/>
            <person name="Land M."/>
            <person name="Hauser L."/>
            <person name="Kyrpides N."/>
            <person name="Ivanova N."/>
            <person name="Pagani I."/>
            <person name="Berry A."/>
            <person name="Pawlowski K."/>
            <person name="Persson T."/>
            <person name="Vanden Heuvel B."/>
            <person name="Benson D."/>
            <person name="Woyke T."/>
        </authorList>
    </citation>
    <scope>NUCLEOTIDE SEQUENCE [LARGE SCALE GENOMIC DNA]</scope>
    <source>
        <strain evidence="10">4085684</strain>
    </source>
</reference>
<evidence type="ECO:0000259" key="7">
    <source>
        <dbReference type="PROSITE" id="PS51332"/>
    </source>
</evidence>
<dbReference type="PANTHER" id="PTHR43409">
    <property type="entry name" value="ANAEROBIC MAGNESIUM-PROTOPORPHYRIN IX MONOMETHYL ESTER CYCLASE-RELATED"/>
    <property type="match status" value="1"/>
</dbReference>
<dbReference type="InterPro" id="IPR058240">
    <property type="entry name" value="rSAM_sf"/>
</dbReference>
<dbReference type="SFLD" id="SFLDS00029">
    <property type="entry name" value="Radical_SAM"/>
    <property type="match status" value="1"/>
</dbReference>
<dbReference type="InterPro" id="IPR051198">
    <property type="entry name" value="BchE-like"/>
</dbReference>
<dbReference type="KEGG" id="fsy:FsymDg_1859"/>
<protein>
    <submittedName>
        <fullName evidence="9">Radical SAM domain protein</fullName>
    </submittedName>
</protein>
<dbReference type="GO" id="GO:0046872">
    <property type="term" value="F:metal ion binding"/>
    <property type="evidence" value="ECO:0007669"/>
    <property type="project" value="UniProtKB-KW"/>
</dbReference>
<dbReference type="PROSITE" id="PS51332">
    <property type="entry name" value="B12_BINDING"/>
    <property type="match status" value="1"/>
</dbReference>
<dbReference type="GO" id="GO:0031419">
    <property type="term" value="F:cobalamin binding"/>
    <property type="evidence" value="ECO:0007669"/>
    <property type="project" value="InterPro"/>
</dbReference>
<dbReference type="GO" id="GO:0051536">
    <property type="term" value="F:iron-sulfur cluster binding"/>
    <property type="evidence" value="ECO:0007669"/>
    <property type="project" value="UniProtKB-KW"/>
</dbReference>
<dbReference type="SFLD" id="SFLDG01082">
    <property type="entry name" value="B12-binding_domain_containing"/>
    <property type="match status" value="1"/>
</dbReference>
<feature type="region of interest" description="Disordered" evidence="6">
    <location>
        <begin position="509"/>
        <end position="536"/>
    </location>
</feature>
<sequence>MRVTLFYAPYPGQRFRGQGLTISPVRVRNPKSALVTLAAGARKHLAERGVEARFRIVDAQVGDAEPQHYASFPYGPDMIDCYRHGGAFESYDDDIRDADVIGISNNFTNSARVVADFARHMRRVNPEALLVAGGMDVTARSEWYLDNGFDVAVQLEGEVAFARVVESRARGIPVGSLVRTRGHGAGVVVVGGPPLDLDELPPMALDLVADLSLYDDTGEGTPPPTVRAPFTCFETSRGCHRACAFCATPIRGRYRYMSPDTVARHFAYFRSAGISNILFQEDNILSRMQRDGNGSPLHAGGRDEVLEIFRLARAHGFSWEFANGLEFGKFLDPGHLDEELMAAMFWSDRSGERWSGCYRVQLSLEYLGEEPTTRFRKLRSFQEQFEIIRAILDLGVIYQTFNVLIGHDEDDRAAHDLYLDRCLQLKEELTRHESDATPYFNIFNRTLLPGTADFRAKADRLEFDIERVPEVVSVYLSPMPSRHLGYYDLLQERLRLTNALNGSLIDQYDGTHREPGDASPAGRDPATADITGDITG</sequence>
<dbReference type="Proteomes" id="UP000001549">
    <property type="component" value="Chromosome"/>
</dbReference>
<dbReference type="InterPro" id="IPR007197">
    <property type="entry name" value="rSAM"/>
</dbReference>
<keyword evidence="5" id="KW-0411">Iron-sulfur</keyword>
<evidence type="ECO:0000313" key="9">
    <source>
        <dbReference type="EMBL" id="AEH09302.1"/>
    </source>
</evidence>
<dbReference type="AlphaFoldDB" id="F8AVY1"/>
<keyword evidence="2" id="KW-0949">S-adenosyl-L-methionine</keyword>
<name>F8AVY1_9ACTN</name>
<dbReference type="Pfam" id="PF04055">
    <property type="entry name" value="Radical_SAM"/>
    <property type="match status" value="1"/>
</dbReference>
<dbReference type="Gene3D" id="3.80.30.20">
    <property type="entry name" value="tm_1862 like domain"/>
    <property type="match status" value="1"/>
</dbReference>
<evidence type="ECO:0000256" key="3">
    <source>
        <dbReference type="ARBA" id="ARBA00022723"/>
    </source>
</evidence>
<dbReference type="HOGENOM" id="CLU_520647_0_0_11"/>
<dbReference type="eggNOG" id="COG1032">
    <property type="taxonomic scope" value="Bacteria"/>
</dbReference>
<feature type="domain" description="Radical SAM core" evidence="8">
    <location>
        <begin position="225"/>
        <end position="466"/>
    </location>
</feature>
<dbReference type="PROSITE" id="PS51918">
    <property type="entry name" value="RADICAL_SAM"/>
    <property type="match status" value="1"/>
</dbReference>
<evidence type="ECO:0000256" key="2">
    <source>
        <dbReference type="ARBA" id="ARBA00022691"/>
    </source>
</evidence>
<evidence type="ECO:0000256" key="1">
    <source>
        <dbReference type="ARBA" id="ARBA00001966"/>
    </source>
</evidence>
<dbReference type="EMBL" id="CP002801">
    <property type="protein sequence ID" value="AEH09302.1"/>
    <property type="molecule type" value="Genomic_DNA"/>
</dbReference>
<evidence type="ECO:0000313" key="10">
    <source>
        <dbReference type="Proteomes" id="UP000001549"/>
    </source>
</evidence>
<dbReference type="GO" id="GO:0003824">
    <property type="term" value="F:catalytic activity"/>
    <property type="evidence" value="ECO:0007669"/>
    <property type="project" value="InterPro"/>
</dbReference>
<gene>
    <name evidence="9" type="ordered locus">FsymDg_1859</name>
</gene>
<dbReference type="Pfam" id="PF02310">
    <property type="entry name" value="B12-binding"/>
    <property type="match status" value="1"/>
</dbReference>
<dbReference type="SUPFAM" id="SSF102114">
    <property type="entry name" value="Radical SAM enzymes"/>
    <property type="match status" value="1"/>
</dbReference>
<dbReference type="RefSeq" id="WP_013873250.1">
    <property type="nucleotide sequence ID" value="NC_015656.1"/>
</dbReference>
<dbReference type="Gene3D" id="3.40.50.280">
    <property type="entry name" value="Cobalamin-binding domain"/>
    <property type="match status" value="1"/>
</dbReference>
<dbReference type="InterPro" id="IPR023404">
    <property type="entry name" value="rSAM_horseshoe"/>
</dbReference>
<feature type="domain" description="B12-binding" evidence="7">
    <location>
        <begin position="97"/>
        <end position="175"/>
    </location>
</feature>
<accession>F8AVY1</accession>